<reference evidence="2 3" key="1">
    <citation type="submission" date="2018-06" db="EMBL/GenBank/DDBJ databases">
        <authorList>
            <consortium name="Pathogen Informatics"/>
            <person name="Doyle S."/>
        </authorList>
    </citation>
    <scope>NUCLEOTIDE SEQUENCE [LARGE SCALE GENOMIC DNA]</scope>
    <source>
        <strain evidence="2 3">NCTC7807</strain>
    </source>
</reference>
<organism evidence="2 3">
    <name type="scientific">Streptomyces griseus</name>
    <dbReference type="NCBI Taxonomy" id="1911"/>
    <lineage>
        <taxon>Bacteria</taxon>
        <taxon>Bacillati</taxon>
        <taxon>Actinomycetota</taxon>
        <taxon>Actinomycetes</taxon>
        <taxon>Kitasatosporales</taxon>
        <taxon>Streptomycetaceae</taxon>
        <taxon>Streptomyces</taxon>
    </lineage>
</organism>
<name>A0A380P0I5_STRGR</name>
<dbReference type="AlphaFoldDB" id="A0A380P0I5"/>
<evidence type="ECO:0000313" key="3">
    <source>
        <dbReference type="Proteomes" id="UP000254150"/>
    </source>
</evidence>
<dbReference type="EMBL" id="UHID01000006">
    <property type="protein sequence ID" value="SUP57485.1"/>
    <property type="molecule type" value="Genomic_DNA"/>
</dbReference>
<proteinExistence type="predicted"/>
<gene>
    <name evidence="2" type="ORF">NCTC7807_03200</name>
</gene>
<protein>
    <submittedName>
        <fullName evidence="2">Uncharacterized protein</fullName>
    </submittedName>
</protein>
<evidence type="ECO:0000313" key="2">
    <source>
        <dbReference type="EMBL" id="SUP57485.1"/>
    </source>
</evidence>
<feature type="region of interest" description="Disordered" evidence="1">
    <location>
        <begin position="110"/>
        <end position="132"/>
    </location>
</feature>
<accession>A0A380P0I5</accession>
<dbReference type="Proteomes" id="UP000254150">
    <property type="component" value="Unassembled WGS sequence"/>
</dbReference>
<evidence type="ECO:0000256" key="1">
    <source>
        <dbReference type="SAM" id="MobiDB-lite"/>
    </source>
</evidence>
<feature type="compositionally biased region" description="Basic and acidic residues" evidence="1">
    <location>
        <begin position="120"/>
        <end position="132"/>
    </location>
</feature>
<sequence length="132" mass="13833">MRPVRPAGGVRAGQAGGDLVLVMIEVPAGGPADGMRDRRGAGDHGRVAAVRRSLAPGRGTGRSGVRALRWRTRSVGPKLETAPPGQHRGAQVRFAALTHVSLYSNVELTSVGKWPPHSPETGHLRAEAGSRP</sequence>